<evidence type="ECO:0000256" key="1">
    <source>
        <dbReference type="SAM" id="MobiDB-lite"/>
    </source>
</evidence>
<dbReference type="AlphaFoldDB" id="A0A8H7U166"/>
<accession>A0A8H7U166</accession>
<comment type="caution">
    <text evidence="2">The sequence shown here is derived from an EMBL/GenBank/DDBJ whole genome shotgun (WGS) entry which is preliminary data.</text>
</comment>
<organism evidence="2 3">
    <name type="scientific">Rhodonia placenta</name>
    <dbReference type="NCBI Taxonomy" id="104341"/>
    <lineage>
        <taxon>Eukaryota</taxon>
        <taxon>Fungi</taxon>
        <taxon>Dikarya</taxon>
        <taxon>Basidiomycota</taxon>
        <taxon>Agaricomycotina</taxon>
        <taxon>Agaricomycetes</taxon>
        <taxon>Polyporales</taxon>
        <taxon>Adustoporiaceae</taxon>
        <taxon>Rhodonia</taxon>
    </lineage>
</organism>
<feature type="region of interest" description="Disordered" evidence="1">
    <location>
        <begin position="61"/>
        <end position="103"/>
    </location>
</feature>
<gene>
    <name evidence="2" type="ORF">IEO21_06539</name>
</gene>
<sequence length="103" mass="11150">MPYSVCTSASLRTIGGGIASLSPRGPYTGNQISRLPALRMQGGAHVRNSVHRQSRCAYHPRVLDDGAQVSSSRRCGQADRARRDQTGGRSCRVNETPSRTPLE</sequence>
<proteinExistence type="predicted"/>
<feature type="compositionally biased region" description="Polar residues" evidence="1">
    <location>
        <begin position="93"/>
        <end position="103"/>
    </location>
</feature>
<dbReference type="Proteomes" id="UP000639403">
    <property type="component" value="Unassembled WGS sequence"/>
</dbReference>
<evidence type="ECO:0000313" key="3">
    <source>
        <dbReference type="Proteomes" id="UP000639403"/>
    </source>
</evidence>
<protein>
    <submittedName>
        <fullName evidence="2">Uncharacterized protein</fullName>
    </submittedName>
</protein>
<name>A0A8H7U166_9APHY</name>
<reference evidence="2" key="2">
    <citation type="journal article" name="Front. Microbiol.">
        <title>Degradative Capacity of Two Strains of Rhodonia placenta: From Phenotype to Genotype.</title>
        <authorList>
            <person name="Kolle M."/>
            <person name="Horta M.A.C."/>
            <person name="Nowrousian M."/>
            <person name="Ohm R.A."/>
            <person name="Benz J.P."/>
            <person name="Pilgard A."/>
        </authorList>
    </citation>
    <scope>NUCLEOTIDE SEQUENCE</scope>
    <source>
        <strain evidence="2">FPRL280</strain>
    </source>
</reference>
<evidence type="ECO:0000313" key="2">
    <source>
        <dbReference type="EMBL" id="KAF9811535.1"/>
    </source>
</evidence>
<reference evidence="2" key="1">
    <citation type="submission" date="2020-11" db="EMBL/GenBank/DDBJ databases">
        <authorList>
            <person name="Koelle M."/>
            <person name="Horta M.A.C."/>
            <person name="Nowrousian M."/>
            <person name="Ohm R.A."/>
            <person name="Benz P."/>
            <person name="Pilgard A."/>
        </authorList>
    </citation>
    <scope>NUCLEOTIDE SEQUENCE</scope>
    <source>
        <strain evidence="2">FPRL280</strain>
    </source>
</reference>
<dbReference type="EMBL" id="JADOXO010000150">
    <property type="protein sequence ID" value="KAF9811535.1"/>
    <property type="molecule type" value="Genomic_DNA"/>
</dbReference>
<feature type="compositionally biased region" description="Basic and acidic residues" evidence="1">
    <location>
        <begin position="76"/>
        <end position="86"/>
    </location>
</feature>